<keyword evidence="1" id="KW-0456">Lyase</keyword>
<protein>
    <submittedName>
        <fullName evidence="3">MaoC family dehydratase</fullName>
    </submittedName>
</protein>
<evidence type="ECO:0000256" key="1">
    <source>
        <dbReference type="ARBA" id="ARBA00023239"/>
    </source>
</evidence>
<keyword evidence="4" id="KW-1185">Reference proteome</keyword>
<dbReference type="Pfam" id="PF01575">
    <property type="entry name" value="MaoC_dehydratas"/>
    <property type="match status" value="1"/>
</dbReference>
<feature type="domain" description="MaoC-like" evidence="2">
    <location>
        <begin position="18"/>
        <end position="114"/>
    </location>
</feature>
<dbReference type="PANTHER" id="PTHR43437">
    <property type="entry name" value="HYDROXYACYL-THIOESTER DEHYDRATASE TYPE 2, MITOCHONDRIAL-RELATED"/>
    <property type="match status" value="1"/>
</dbReference>
<dbReference type="Gene3D" id="3.10.129.10">
    <property type="entry name" value="Hotdog Thioesterase"/>
    <property type="match status" value="1"/>
</dbReference>
<dbReference type="InterPro" id="IPR050965">
    <property type="entry name" value="UPF0336/Enoyl-CoA_hydratase"/>
</dbReference>
<dbReference type="InterPro" id="IPR029069">
    <property type="entry name" value="HotDog_dom_sf"/>
</dbReference>
<evidence type="ECO:0000259" key="2">
    <source>
        <dbReference type="Pfam" id="PF01575"/>
    </source>
</evidence>
<dbReference type="Proteomes" id="UP000574067">
    <property type="component" value="Unassembled WGS sequence"/>
</dbReference>
<dbReference type="SUPFAM" id="SSF54637">
    <property type="entry name" value="Thioesterase/thiol ester dehydrase-isomerase"/>
    <property type="match status" value="1"/>
</dbReference>
<dbReference type="FunFam" id="3.10.129.10:FF:000042">
    <property type="entry name" value="MaoC domain protein dehydratase"/>
    <property type="match status" value="1"/>
</dbReference>
<evidence type="ECO:0000313" key="3">
    <source>
        <dbReference type="EMBL" id="NML17254.1"/>
    </source>
</evidence>
<dbReference type="PANTHER" id="PTHR43437:SF3">
    <property type="entry name" value="HYDROXYACYL-THIOESTER DEHYDRATASE TYPE 2, MITOCHONDRIAL"/>
    <property type="match status" value="1"/>
</dbReference>
<accession>A0A848FCQ2</accession>
<reference evidence="3 4" key="1">
    <citation type="submission" date="2020-04" db="EMBL/GenBank/DDBJ databases">
        <title>Azohydromonas sp. isolated from soil.</title>
        <authorList>
            <person name="Dahal R.H."/>
        </authorList>
    </citation>
    <scope>NUCLEOTIDE SEQUENCE [LARGE SCALE GENOMIC DNA]</scope>
    <source>
        <strain evidence="3 4">G-1-1-14</strain>
    </source>
</reference>
<comment type="caution">
    <text evidence="3">The sequence shown here is derived from an EMBL/GenBank/DDBJ whole genome shotgun (WGS) entry which is preliminary data.</text>
</comment>
<evidence type="ECO:0000313" key="4">
    <source>
        <dbReference type="Proteomes" id="UP000574067"/>
    </source>
</evidence>
<dbReference type="RefSeq" id="WP_169162160.1">
    <property type="nucleotide sequence ID" value="NZ_JABBFW010000016.1"/>
</dbReference>
<dbReference type="GO" id="GO:0019171">
    <property type="term" value="F:(3R)-hydroxyacyl-[acyl-carrier-protein] dehydratase activity"/>
    <property type="evidence" value="ECO:0007669"/>
    <property type="project" value="TreeGrafter"/>
</dbReference>
<proteinExistence type="predicted"/>
<dbReference type="EMBL" id="JABBFW010000016">
    <property type="protein sequence ID" value="NML17254.1"/>
    <property type="molecule type" value="Genomic_DNA"/>
</dbReference>
<name>A0A848FCQ2_9BURK</name>
<dbReference type="GO" id="GO:0006633">
    <property type="term" value="P:fatty acid biosynthetic process"/>
    <property type="evidence" value="ECO:0007669"/>
    <property type="project" value="TreeGrafter"/>
</dbReference>
<dbReference type="AlphaFoldDB" id="A0A848FCQ2"/>
<gene>
    <name evidence="3" type="ORF">HHL10_19960</name>
</gene>
<organism evidence="3 4">
    <name type="scientific">Azohydromonas caseinilytica</name>
    <dbReference type="NCBI Taxonomy" id="2728836"/>
    <lineage>
        <taxon>Bacteria</taxon>
        <taxon>Pseudomonadati</taxon>
        <taxon>Pseudomonadota</taxon>
        <taxon>Betaproteobacteria</taxon>
        <taxon>Burkholderiales</taxon>
        <taxon>Sphaerotilaceae</taxon>
        <taxon>Azohydromonas</taxon>
    </lineage>
</organism>
<sequence length="163" mass="16838">MNELNGYDIEDLHPGMQATYSKTITEADIVLFAAVSGDNNAVHTNEEFAQSTRFGGRIAHGFLTASVISAAVANRLPGPGAVYLGQQMRFRAPVRPGDTVHATVKVLSVDLAKARAVLATECRVRDTVVIDGEATVMTTSAAARQAAAQATQAAAAGGGVVAA</sequence>
<dbReference type="InterPro" id="IPR002539">
    <property type="entry name" value="MaoC-like_dom"/>
</dbReference>
<dbReference type="CDD" id="cd03449">
    <property type="entry name" value="R_hydratase"/>
    <property type="match status" value="1"/>
</dbReference>